<feature type="compositionally biased region" description="Low complexity" evidence="1">
    <location>
        <begin position="52"/>
        <end position="70"/>
    </location>
</feature>
<dbReference type="EMBL" id="JAGKQM010000040">
    <property type="protein sequence ID" value="KAH0855630.1"/>
    <property type="molecule type" value="Genomic_DNA"/>
</dbReference>
<evidence type="ECO:0000256" key="1">
    <source>
        <dbReference type="SAM" id="MobiDB-lite"/>
    </source>
</evidence>
<organism evidence="2 3">
    <name type="scientific">Brassica napus</name>
    <name type="common">Rape</name>
    <dbReference type="NCBI Taxonomy" id="3708"/>
    <lineage>
        <taxon>Eukaryota</taxon>
        <taxon>Viridiplantae</taxon>
        <taxon>Streptophyta</taxon>
        <taxon>Embryophyta</taxon>
        <taxon>Tracheophyta</taxon>
        <taxon>Spermatophyta</taxon>
        <taxon>Magnoliopsida</taxon>
        <taxon>eudicotyledons</taxon>
        <taxon>Gunneridae</taxon>
        <taxon>Pentapetalae</taxon>
        <taxon>rosids</taxon>
        <taxon>malvids</taxon>
        <taxon>Brassicales</taxon>
        <taxon>Brassicaceae</taxon>
        <taxon>Brassiceae</taxon>
        <taxon>Brassica</taxon>
    </lineage>
</organism>
<protein>
    <recommendedName>
        <fullName evidence="4">Stress-induced protein KIN2-like</fullName>
    </recommendedName>
</protein>
<feature type="compositionally biased region" description="Basic and acidic residues" evidence="1">
    <location>
        <begin position="72"/>
        <end position="83"/>
    </location>
</feature>
<feature type="region of interest" description="Disordered" evidence="1">
    <location>
        <begin position="52"/>
        <end position="83"/>
    </location>
</feature>
<gene>
    <name evidence="2" type="ORF">HID58_004024</name>
</gene>
<keyword evidence="3" id="KW-1185">Reference proteome</keyword>
<evidence type="ECO:0000313" key="3">
    <source>
        <dbReference type="Proteomes" id="UP000824890"/>
    </source>
</evidence>
<accession>A0ABQ7XKX4</accession>
<dbReference type="InterPro" id="IPR039624">
    <property type="entry name" value="LEA1/2/D7/KIN2"/>
</dbReference>
<sequence>MSDKQNLSYQAGQATGQTKICKMYLMNMFKCVNAGEGKWLMDKAKDAAASAQDSMQHAGQQMKQKAQGAADVVKDKTGLNKNT</sequence>
<evidence type="ECO:0008006" key="4">
    <source>
        <dbReference type="Google" id="ProtNLM"/>
    </source>
</evidence>
<dbReference type="PANTHER" id="PTHR34191:SF31">
    <property type="entry name" value="GENOME ASSEMBLY, CHROMOSOME: A01"/>
    <property type="match status" value="1"/>
</dbReference>
<evidence type="ECO:0000313" key="2">
    <source>
        <dbReference type="EMBL" id="KAH0855630.1"/>
    </source>
</evidence>
<reference evidence="2 3" key="1">
    <citation type="submission" date="2021-05" db="EMBL/GenBank/DDBJ databases">
        <title>Genome Assembly of Synthetic Allotetraploid Brassica napus Reveals Homoeologous Exchanges between Subgenomes.</title>
        <authorList>
            <person name="Davis J.T."/>
        </authorList>
    </citation>
    <scope>NUCLEOTIDE SEQUENCE [LARGE SCALE GENOMIC DNA]</scope>
    <source>
        <strain evidence="3">cv. Da-Ae</strain>
        <tissue evidence="2">Seedling</tissue>
    </source>
</reference>
<name>A0ABQ7XKX4_BRANA</name>
<dbReference type="Proteomes" id="UP000824890">
    <property type="component" value="Unassembled WGS sequence"/>
</dbReference>
<comment type="caution">
    <text evidence="2">The sequence shown here is derived from an EMBL/GenBank/DDBJ whole genome shotgun (WGS) entry which is preliminary data.</text>
</comment>
<dbReference type="PANTHER" id="PTHR34191">
    <property type="entry name" value="LATE EMBRYOGENESIS ABUNDANT PROTEIN (LEA) FAMILY PROTEIN"/>
    <property type="match status" value="1"/>
</dbReference>
<proteinExistence type="predicted"/>